<reference evidence="1" key="1">
    <citation type="journal article" date="2015" name="Nature">
        <title>Complex archaea that bridge the gap between prokaryotes and eukaryotes.</title>
        <authorList>
            <person name="Spang A."/>
            <person name="Saw J.H."/>
            <person name="Jorgensen S.L."/>
            <person name="Zaremba-Niedzwiedzka K."/>
            <person name="Martijn J."/>
            <person name="Lind A.E."/>
            <person name="van Eijk R."/>
            <person name="Schleper C."/>
            <person name="Guy L."/>
            <person name="Ettema T.J."/>
        </authorList>
    </citation>
    <scope>NUCLEOTIDE SEQUENCE</scope>
</reference>
<comment type="caution">
    <text evidence="1">The sequence shown here is derived from an EMBL/GenBank/DDBJ whole genome shotgun (WGS) entry which is preliminary data.</text>
</comment>
<dbReference type="EMBL" id="LAZR01010967">
    <property type="protein sequence ID" value="KKM64108.1"/>
    <property type="molecule type" value="Genomic_DNA"/>
</dbReference>
<sequence>MMQRDTTNKAYDLGLEILCDLEPPPGYVLFSNLMRDFNLPDQQELRREIANLQLRFSGLKIVNVRGKGRALTCSRTDWAMIEQVANDYWHRMQLVAEPETGG</sequence>
<evidence type="ECO:0000313" key="1">
    <source>
        <dbReference type="EMBL" id="KKM64108.1"/>
    </source>
</evidence>
<protein>
    <submittedName>
        <fullName evidence="1">Uncharacterized protein</fullName>
    </submittedName>
</protein>
<name>A0A0F9J3H3_9ZZZZ</name>
<accession>A0A0F9J3H3</accession>
<dbReference type="AlphaFoldDB" id="A0A0F9J3H3"/>
<gene>
    <name evidence="1" type="ORF">LCGC14_1504650</name>
</gene>
<proteinExistence type="predicted"/>
<organism evidence="1">
    <name type="scientific">marine sediment metagenome</name>
    <dbReference type="NCBI Taxonomy" id="412755"/>
    <lineage>
        <taxon>unclassified sequences</taxon>
        <taxon>metagenomes</taxon>
        <taxon>ecological metagenomes</taxon>
    </lineage>
</organism>